<proteinExistence type="predicted"/>
<reference evidence="2" key="1">
    <citation type="submission" date="2019-04" db="EMBL/GenBank/DDBJ databases">
        <title>Genome assembly of Zosterops borbonicus 15179.</title>
        <authorList>
            <person name="Leroy T."/>
            <person name="Anselmetti Y."/>
            <person name="Tilak M.-K."/>
            <person name="Nabholz B."/>
        </authorList>
    </citation>
    <scope>NUCLEOTIDE SEQUENCE</scope>
    <source>
        <strain evidence="2">HGM_15179</strain>
        <tissue evidence="2">Muscle</tissue>
    </source>
</reference>
<keyword evidence="3" id="KW-1185">Reference proteome</keyword>
<comment type="caution">
    <text evidence="2">The sequence shown here is derived from an EMBL/GenBank/DDBJ whole genome shotgun (WGS) entry which is preliminary data.</text>
</comment>
<evidence type="ECO:0000313" key="2">
    <source>
        <dbReference type="EMBL" id="TRZ20565.1"/>
    </source>
</evidence>
<accession>A0A8K1GKE7</accession>
<feature type="region of interest" description="Disordered" evidence="1">
    <location>
        <begin position="77"/>
        <end position="105"/>
    </location>
</feature>
<feature type="region of interest" description="Disordered" evidence="1">
    <location>
        <begin position="145"/>
        <end position="166"/>
    </location>
</feature>
<organism evidence="2 3">
    <name type="scientific">Zosterops borbonicus</name>
    <dbReference type="NCBI Taxonomy" id="364589"/>
    <lineage>
        <taxon>Eukaryota</taxon>
        <taxon>Metazoa</taxon>
        <taxon>Chordata</taxon>
        <taxon>Craniata</taxon>
        <taxon>Vertebrata</taxon>
        <taxon>Euteleostomi</taxon>
        <taxon>Archelosauria</taxon>
        <taxon>Archosauria</taxon>
        <taxon>Dinosauria</taxon>
        <taxon>Saurischia</taxon>
        <taxon>Theropoda</taxon>
        <taxon>Coelurosauria</taxon>
        <taxon>Aves</taxon>
        <taxon>Neognathae</taxon>
        <taxon>Neoaves</taxon>
        <taxon>Telluraves</taxon>
        <taxon>Australaves</taxon>
        <taxon>Passeriformes</taxon>
        <taxon>Sylvioidea</taxon>
        <taxon>Zosteropidae</taxon>
        <taxon>Zosterops</taxon>
    </lineage>
</organism>
<name>A0A8K1GKE7_9PASS</name>
<dbReference type="EMBL" id="SWJQ01000145">
    <property type="protein sequence ID" value="TRZ20565.1"/>
    <property type="molecule type" value="Genomic_DNA"/>
</dbReference>
<dbReference type="AlphaFoldDB" id="A0A8K1GKE7"/>
<evidence type="ECO:0000313" key="3">
    <source>
        <dbReference type="Proteomes" id="UP000796761"/>
    </source>
</evidence>
<evidence type="ECO:0000256" key="1">
    <source>
        <dbReference type="SAM" id="MobiDB-lite"/>
    </source>
</evidence>
<sequence>MLTPPNSTTLSSCPLLLNALLAHPSTLLKDNSHKRVLLKAIPMGMIPLKVLNHSGDVCGIEAEIKKMNLRLQQIERGHFPNNEKPEDCRQEAGSQGGQRSLGGKREEIVVREEQEWRPIHGKGLSTSPVLQRPAHLSHICHHPGQPLTPPLSRDWEPMDNHAQAIT</sequence>
<gene>
    <name evidence="2" type="ORF">HGM15179_006532</name>
</gene>
<protein>
    <submittedName>
        <fullName evidence="2">Uncharacterized protein</fullName>
    </submittedName>
</protein>
<dbReference type="Proteomes" id="UP000796761">
    <property type="component" value="Unassembled WGS sequence"/>
</dbReference>
<feature type="compositionally biased region" description="Basic and acidic residues" evidence="1">
    <location>
        <begin position="77"/>
        <end position="90"/>
    </location>
</feature>